<accession>A0A7W9G3G6</accession>
<feature type="compositionally biased region" description="Acidic residues" evidence="1">
    <location>
        <begin position="12"/>
        <end position="26"/>
    </location>
</feature>
<evidence type="ECO:0000313" key="2">
    <source>
        <dbReference type="EMBL" id="MBB5776554.1"/>
    </source>
</evidence>
<keyword evidence="3" id="KW-1185">Reference proteome</keyword>
<feature type="compositionally biased region" description="Polar residues" evidence="1">
    <location>
        <begin position="29"/>
        <end position="39"/>
    </location>
</feature>
<dbReference type="AlphaFoldDB" id="A0A7W9G3G6"/>
<evidence type="ECO:0000256" key="1">
    <source>
        <dbReference type="SAM" id="MobiDB-lite"/>
    </source>
</evidence>
<sequence>MVVAPAAHQEADPDLLTDAQADEDEDAHSFSSFSTCDAD</sequence>
<protein>
    <submittedName>
        <fullName evidence="2">Uncharacterized protein</fullName>
    </submittedName>
</protein>
<dbReference type="EMBL" id="JACHMB010000001">
    <property type="protein sequence ID" value="MBB5776554.1"/>
    <property type="molecule type" value="Genomic_DNA"/>
</dbReference>
<feature type="region of interest" description="Disordered" evidence="1">
    <location>
        <begin position="1"/>
        <end position="39"/>
    </location>
</feature>
<gene>
    <name evidence="2" type="ORF">HD596_003310</name>
</gene>
<proteinExistence type="predicted"/>
<reference evidence="2 3" key="1">
    <citation type="submission" date="2020-08" db="EMBL/GenBank/DDBJ databases">
        <title>Sequencing the genomes of 1000 actinobacteria strains.</title>
        <authorList>
            <person name="Klenk H.-P."/>
        </authorList>
    </citation>
    <scope>NUCLEOTIDE SEQUENCE [LARGE SCALE GENOMIC DNA]</scope>
    <source>
        <strain evidence="2 3">DSM 45507</strain>
    </source>
</reference>
<comment type="caution">
    <text evidence="2">The sequence shown here is derived from an EMBL/GenBank/DDBJ whole genome shotgun (WGS) entry which is preliminary data.</text>
</comment>
<organism evidence="2 3">
    <name type="scientific">Nonomuraea jabiensis</name>
    <dbReference type="NCBI Taxonomy" id="882448"/>
    <lineage>
        <taxon>Bacteria</taxon>
        <taxon>Bacillati</taxon>
        <taxon>Actinomycetota</taxon>
        <taxon>Actinomycetes</taxon>
        <taxon>Streptosporangiales</taxon>
        <taxon>Streptosporangiaceae</taxon>
        <taxon>Nonomuraea</taxon>
    </lineage>
</organism>
<dbReference type="Proteomes" id="UP000579153">
    <property type="component" value="Unassembled WGS sequence"/>
</dbReference>
<name>A0A7W9G3G6_9ACTN</name>
<evidence type="ECO:0000313" key="3">
    <source>
        <dbReference type="Proteomes" id="UP000579153"/>
    </source>
</evidence>